<comment type="catalytic activity">
    <reaction evidence="1 5">
        <text>uridine(55) in tRNA = pseudouridine(55) in tRNA</text>
        <dbReference type="Rhea" id="RHEA:42532"/>
        <dbReference type="Rhea" id="RHEA-COMP:10101"/>
        <dbReference type="Rhea" id="RHEA-COMP:10102"/>
        <dbReference type="ChEBI" id="CHEBI:65314"/>
        <dbReference type="ChEBI" id="CHEBI:65315"/>
        <dbReference type="EC" id="5.4.99.25"/>
    </reaction>
</comment>
<accession>A0A0W0XQ01</accession>
<dbReference type="InterPro" id="IPR032819">
    <property type="entry name" value="TruB_C"/>
</dbReference>
<feature type="domain" description="tRNA pseudouridine synthase II TruB subfamily 1 C-terminal" evidence="7">
    <location>
        <begin position="250"/>
        <end position="307"/>
    </location>
</feature>
<dbReference type="GO" id="GO:0003723">
    <property type="term" value="F:RNA binding"/>
    <property type="evidence" value="ECO:0007669"/>
    <property type="project" value="InterPro"/>
</dbReference>
<dbReference type="InterPro" id="IPR036974">
    <property type="entry name" value="PUA_sf"/>
</dbReference>
<feature type="domain" description="tRNA pseudouridylate synthase B C-terminal" evidence="8">
    <location>
        <begin position="189"/>
        <end position="246"/>
    </location>
</feature>
<dbReference type="InterPro" id="IPR015947">
    <property type="entry name" value="PUA-like_sf"/>
</dbReference>
<dbReference type="Gene3D" id="3.30.2350.10">
    <property type="entry name" value="Pseudouridine synthase"/>
    <property type="match status" value="1"/>
</dbReference>
<evidence type="ECO:0000259" key="8">
    <source>
        <dbReference type="Pfam" id="PF16198"/>
    </source>
</evidence>
<dbReference type="CDD" id="cd21152">
    <property type="entry name" value="PUA_TruB_bacterial"/>
    <property type="match status" value="1"/>
</dbReference>
<dbReference type="EC" id="5.4.99.25" evidence="5"/>
<dbReference type="EMBL" id="LNYT01000020">
    <property type="protein sequence ID" value="KTD46731.1"/>
    <property type="molecule type" value="Genomic_DNA"/>
</dbReference>
<evidence type="ECO:0000259" key="7">
    <source>
        <dbReference type="Pfam" id="PF09157"/>
    </source>
</evidence>
<dbReference type="Proteomes" id="UP000054608">
    <property type="component" value="Unassembled WGS sequence"/>
</dbReference>
<evidence type="ECO:0000256" key="3">
    <source>
        <dbReference type="ARBA" id="ARBA00022694"/>
    </source>
</evidence>
<dbReference type="AlphaFoldDB" id="A0A0W0XQ01"/>
<dbReference type="HAMAP" id="MF_01080">
    <property type="entry name" value="TruB_bact"/>
    <property type="match status" value="1"/>
</dbReference>
<evidence type="ECO:0000256" key="4">
    <source>
        <dbReference type="ARBA" id="ARBA00023235"/>
    </source>
</evidence>
<dbReference type="Gene3D" id="2.30.130.10">
    <property type="entry name" value="PUA domain"/>
    <property type="match status" value="1"/>
</dbReference>
<evidence type="ECO:0000313" key="10">
    <source>
        <dbReference type="Proteomes" id="UP000054608"/>
    </source>
</evidence>
<dbReference type="CDD" id="cd02573">
    <property type="entry name" value="PseudoU_synth_EcTruB"/>
    <property type="match status" value="1"/>
</dbReference>
<proteinExistence type="inferred from homology"/>
<dbReference type="SUPFAM" id="SSF55120">
    <property type="entry name" value="Pseudouridine synthase"/>
    <property type="match status" value="1"/>
</dbReference>
<dbReference type="GO" id="GO:0160148">
    <property type="term" value="F:tRNA pseudouridine(55) synthase activity"/>
    <property type="evidence" value="ECO:0007669"/>
    <property type="project" value="UniProtKB-EC"/>
</dbReference>
<dbReference type="Pfam" id="PF16198">
    <property type="entry name" value="TruB_C_2"/>
    <property type="match status" value="1"/>
</dbReference>
<dbReference type="PANTHER" id="PTHR13767:SF2">
    <property type="entry name" value="PSEUDOURIDYLATE SYNTHASE TRUB1"/>
    <property type="match status" value="1"/>
</dbReference>
<feature type="active site" description="Nucleophile" evidence="5">
    <location>
        <position position="55"/>
    </location>
</feature>
<dbReference type="Pfam" id="PF09157">
    <property type="entry name" value="TruB-C_2"/>
    <property type="match status" value="1"/>
</dbReference>
<protein>
    <recommendedName>
        <fullName evidence="5">tRNA pseudouridine synthase B</fullName>
        <ecNumber evidence="5">5.4.99.25</ecNumber>
    </recommendedName>
    <alternativeName>
        <fullName evidence="5">tRNA pseudouridine(55) synthase</fullName>
        <shortName evidence="5">Psi55 synthase</shortName>
    </alternativeName>
    <alternativeName>
        <fullName evidence="5">tRNA pseudouridylate synthase</fullName>
    </alternativeName>
    <alternativeName>
        <fullName evidence="5">tRNA-uridine isomerase</fullName>
    </alternativeName>
</protein>
<comment type="caution">
    <text evidence="9">The sequence shown here is derived from an EMBL/GenBank/DDBJ whole genome shotgun (WGS) entry which is preliminary data.</text>
</comment>
<evidence type="ECO:0000256" key="5">
    <source>
        <dbReference type="HAMAP-Rule" id="MF_01080"/>
    </source>
</evidence>
<dbReference type="PANTHER" id="PTHR13767">
    <property type="entry name" value="TRNA-PSEUDOURIDINE SYNTHASE"/>
    <property type="match status" value="1"/>
</dbReference>
<dbReference type="InterPro" id="IPR015240">
    <property type="entry name" value="tRNA_sdUridine_synth_fam1_C"/>
</dbReference>
<organism evidence="9 10">
    <name type="scientific">Legionella rubrilucens</name>
    <dbReference type="NCBI Taxonomy" id="458"/>
    <lineage>
        <taxon>Bacteria</taxon>
        <taxon>Pseudomonadati</taxon>
        <taxon>Pseudomonadota</taxon>
        <taxon>Gammaproteobacteria</taxon>
        <taxon>Legionellales</taxon>
        <taxon>Legionellaceae</taxon>
        <taxon>Legionella</taxon>
    </lineage>
</organism>
<dbReference type="SUPFAM" id="SSF88697">
    <property type="entry name" value="PUA domain-like"/>
    <property type="match status" value="1"/>
</dbReference>
<evidence type="ECO:0000256" key="2">
    <source>
        <dbReference type="ARBA" id="ARBA00005642"/>
    </source>
</evidence>
<dbReference type="GO" id="GO:1990481">
    <property type="term" value="P:mRNA pseudouridine synthesis"/>
    <property type="evidence" value="ECO:0007669"/>
    <property type="project" value="TreeGrafter"/>
</dbReference>
<keyword evidence="10" id="KW-1185">Reference proteome</keyword>
<keyword evidence="4 5" id="KW-0413">Isomerase</keyword>
<evidence type="ECO:0000313" key="9">
    <source>
        <dbReference type="EMBL" id="KTD46731.1"/>
    </source>
</evidence>
<evidence type="ECO:0000256" key="1">
    <source>
        <dbReference type="ARBA" id="ARBA00000385"/>
    </source>
</evidence>
<feature type="domain" description="Pseudouridine synthase II N-terminal" evidence="6">
    <location>
        <begin position="40"/>
        <end position="188"/>
    </location>
</feature>
<dbReference type="PATRIC" id="fig|458.5.peg.1727"/>
<dbReference type="NCBIfam" id="TIGR00431">
    <property type="entry name" value="TruB"/>
    <property type="match status" value="1"/>
</dbReference>
<dbReference type="InterPro" id="IPR002501">
    <property type="entry name" value="PsdUridine_synth_N"/>
</dbReference>
<gene>
    <name evidence="5" type="primary">truB</name>
    <name evidence="9" type="ORF">Lrub_1653</name>
</gene>
<evidence type="ECO:0000259" key="6">
    <source>
        <dbReference type="Pfam" id="PF01509"/>
    </source>
</evidence>
<dbReference type="Pfam" id="PF01509">
    <property type="entry name" value="TruB_N"/>
    <property type="match status" value="1"/>
</dbReference>
<dbReference type="STRING" id="458.Lrub_1653"/>
<dbReference type="InterPro" id="IPR014780">
    <property type="entry name" value="tRNA_psdUridine_synth_TruB"/>
</dbReference>
<dbReference type="InterPro" id="IPR020103">
    <property type="entry name" value="PsdUridine_synth_cat_dom_sf"/>
</dbReference>
<reference evidence="9 10" key="1">
    <citation type="submission" date="2015-11" db="EMBL/GenBank/DDBJ databases">
        <title>Genomic analysis of 38 Legionella species identifies large and diverse effector repertoires.</title>
        <authorList>
            <person name="Burstein D."/>
            <person name="Amaro F."/>
            <person name="Zusman T."/>
            <person name="Lifshitz Z."/>
            <person name="Cohen O."/>
            <person name="Gilbert J.A."/>
            <person name="Pupko T."/>
            <person name="Shuman H.A."/>
            <person name="Segal G."/>
        </authorList>
    </citation>
    <scope>NUCLEOTIDE SEQUENCE [LARGE SCALE GENOMIC DNA]</scope>
    <source>
        <strain evidence="9 10">WA-270A-C2</strain>
    </source>
</reference>
<name>A0A0W0XQ01_9GAMM</name>
<comment type="similarity">
    <text evidence="2 5">Belongs to the pseudouridine synthase TruB family. Type 1 subfamily.</text>
</comment>
<dbReference type="GO" id="GO:0031119">
    <property type="term" value="P:tRNA pseudouridine synthesis"/>
    <property type="evidence" value="ECO:0007669"/>
    <property type="project" value="UniProtKB-UniRule"/>
</dbReference>
<sequence length="316" mass="34808">MKPTLTVQMSKVSSKQAIDGVLLVNKPQGLSSNAVLQKVKRLYHAEKAGHTGSLDPLATGMLPVCFGEATKFSQYALEDDKTYEATGLLGIKTTTSDSMGEVLARVEAVHVTKERLQATIEEFIGVSHQTPSMFSALKHNGTPLYKYARNGIDIERAARAITIKELLLLDFDGQQFKIRVSCSKGTYIRNLVEDIGDKLGTGAHVTQLHRLHTSGYSEYPMHSLESLQAANQMQLTACLLPMETTVRHFPSMQLTDEELANLRLGRVISPVNAMACTTEIRLYDSKGQFAGLGAFDESGVFKVKRLLSEQAFRARE</sequence>
<keyword evidence="3 5" id="KW-0819">tRNA processing</keyword>
<comment type="function">
    <text evidence="5">Responsible for synthesis of pseudouridine from uracil-55 in the psi GC loop of transfer RNAs.</text>
</comment>